<dbReference type="Gene3D" id="1.10.630.10">
    <property type="entry name" value="Cytochrome P450"/>
    <property type="match status" value="1"/>
</dbReference>
<dbReference type="InterPro" id="IPR050364">
    <property type="entry name" value="Cytochrome_P450_fung"/>
</dbReference>
<feature type="binding site" description="axial binding residue" evidence="6">
    <location>
        <position position="447"/>
    </location>
    <ligand>
        <name>heme</name>
        <dbReference type="ChEBI" id="CHEBI:30413"/>
    </ligand>
    <ligandPart>
        <name>Fe</name>
        <dbReference type="ChEBI" id="CHEBI:18248"/>
    </ligandPart>
</feature>
<feature type="transmembrane region" description="Helical" evidence="8">
    <location>
        <begin position="12"/>
        <end position="31"/>
    </location>
</feature>
<proteinExistence type="inferred from homology"/>
<keyword evidence="6 7" id="KW-0349">Heme</keyword>
<dbReference type="PROSITE" id="PS00086">
    <property type="entry name" value="CYTOCHROME_P450"/>
    <property type="match status" value="1"/>
</dbReference>
<keyword evidence="2 6" id="KW-0479">Metal-binding</keyword>
<dbReference type="GeneID" id="89937424"/>
<reference evidence="9" key="2">
    <citation type="submission" date="2023-05" db="EMBL/GenBank/DDBJ databases">
        <authorList>
            <consortium name="Lawrence Berkeley National Laboratory"/>
            <person name="Steindorff A."/>
            <person name="Hensen N."/>
            <person name="Bonometti L."/>
            <person name="Westerberg I."/>
            <person name="Brannstrom I.O."/>
            <person name="Guillou S."/>
            <person name="Cros-Aarteil S."/>
            <person name="Calhoun S."/>
            <person name="Haridas S."/>
            <person name="Kuo A."/>
            <person name="Mondo S."/>
            <person name="Pangilinan J."/>
            <person name="Riley R."/>
            <person name="Labutti K."/>
            <person name="Andreopoulos B."/>
            <person name="Lipzen A."/>
            <person name="Chen C."/>
            <person name="Yanf M."/>
            <person name="Daum C."/>
            <person name="Ng V."/>
            <person name="Clum A."/>
            <person name="Ohm R."/>
            <person name="Martin F."/>
            <person name="Silar P."/>
            <person name="Natvig D."/>
            <person name="Lalanne C."/>
            <person name="Gautier V."/>
            <person name="Ament-Velasquez S.L."/>
            <person name="Kruys A."/>
            <person name="Hutchinson M.I."/>
            <person name="Powell A.J."/>
            <person name="Barry K."/>
            <person name="Miller A.N."/>
            <person name="Grigoriev I.V."/>
            <person name="Debuchy R."/>
            <person name="Gladieux P."/>
            <person name="Thoren M.H."/>
            <person name="Johannesson H."/>
        </authorList>
    </citation>
    <scope>NUCLEOTIDE SEQUENCE</scope>
    <source>
        <strain evidence="9">CBS 508.74</strain>
    </source>
</reference>
<evidence type="ECO:0000256" key="5">
    <source>
        <dbReference type="ARBA" id="ARBA00023033"/>
    </source>
</evidence>
<dbReference type="EMBL" id="MU853375">
    <property type="protein sequence ID" value="KAK4107372.1"/>
    <property type="molecule type" value="Genomic_DNA"/>
</dbReference>
<dbReference type="Proteomes" id="UP001302812">
    <property type="component" value="Unassembled WGS sequence"/>
</dbReference>
<keyword evidence="8" id="KW-0812">Transmembrane</keyword>
<comment type="cofactor">
    <cofactor evidence="6">
        <name>heme</name>
        <dbReference type="ChEBI" id="CHEBI:30413"/>
    </cofactor>
</comment>
<dbReference type="GO" id="GO:0004497">
    <property type="term" value="F:monooxygenase activity"/>
    <property type="evidence" value="ECO:0007669"/>
    <property type="project" value="UniProtKB-KW"/>
</dbReference>
<evidence type="ECO:0000256" key="6">
    <source>
        <dbReference type="PIRSR" id="PIRSR602401-1"/>
    </source>
</evidence>
<keyword evidence="3 7" id="KW-0560">Oxidoreductase</keyword>
<evidence type="ECO:0000256" key="2">
    <source>
        <dbReference type="ARBA" id="ARBA00022723"/>
    </source>
</evidence>
<dbReference type="AlphaFoldDB" id="A0AAN6QBW1"/>
<dbReference type="InterPro" id="IPR017972">
    <property type="entry name" value="Cyt_P450_CS"/>
</dbReference>
<accession>A0AAN6QBW1</accession>
<dbReference type="RefSeq" id="XP_064664942.1">
    <property type="nucleotide sequence ID" value="XM_064813299.1"/>
</dbReference>
<evidence type="ECO:0000256" key="8">
    <source>
        <dbReference type="SAM" id="Phobius"/>
    </source>
</evidence>
<keyword evidence="4 6" id="KW-0408">Iron</keyword>
<keyword evidence="5 7" id="KW-0503">Monooxygenase</keyword>
<dbReference type="CDD" id="cd11065">
    <property type="entry name" value="CYP64-like"/>
    <property type="match status" value="1"/>
</dbReference>
<sequence>MPGQGHSISVGSRLIILSIVLLGAGLLVSYVHNQWKRRKLPPGPPGLPVLGNALQLGEFPWHKFTAWKEKYGPLIYLDGAGQPIVVINTLEVAVDLLDRKAGVTSDRPHIIVPDMMTGGLFTPFVGHNDIWRRMRKATQESLRTGTAQFNKAAQHKDGVQLALSMLTDPSHWYAHCRQAVASTIMQVTYGKSPPMWKYTENVAKFHEFVDGVTRAAMPGAHYVEIAPWLRYVPSQFAPWKRMAGAFFAKHSKSFRDIYEDTRTTLDTGDQSLSLVRDFIQDGAKYGLSQEEAYWLAAAAFAGGQAAYGVLAWWMMAMILFPETQRRAHEEIDRIIGRGRIPSIQDCENLPYMQAMVKESIRWRPIDPIGLPRRASEEVHYQGYVIPKGTTMIANVWAMHRDARSYGPDAHLFNPARFIDDETGKLKPGPAGTKEESHVTFGFGRRICPGRHVAVSMLVMQMTLVLWAMKIEGLRDGKGEHVPIDVDGCIDDGLVVRPIPFGVKLTPRFPEVLAMLEKEYIALGLNDE</sequence>
<evidence type="ECO:0000313" key="9">
    <source>
        <dbReference type="EMBL" id="KAK4107372.1"/>
    </source>
</evidence>
<comment type="similarity">
    <text evidence="1 7">Belongs to the cytochrome P450 family.</text>
</comment>
<feature type="transmembrane region" description="Helical" evidence="8">
    <location>
        <begin position="292"/>
        <end position="315"/>
    </location>
</feature>
<keyword evidence="8" id="KW-1133">Transmembrane helix</keyword>
<dbReference type="InterPro" id="IPR002401">
    <property type="entry name" value="Cyt_P450_E_grp-I"/>
</dbReference>
<dbReference type="GO" id="GO:0005506">
    <property type="term" value="F:iron ion binding"/>
    <property type="evidence" value="ECO:0007669"/>
    <property type="project" value="InterPro"/>
</dbReference>
<dbReference type="GO" id="GO:0016705">
    <property type="term" value="F:oxidoreductase activity, acting on paired donors, with incorporation or reduction of molecular oxygen"/>
    <property type="evidence" value="ECO:0007669"/>
    <property type="project" value="InterPro"/>
</dbReference>
<reference evidence="9" key="1">
    <citation type="journal article" date="2023" name="Mol. Phylogenet. Evol.">
        <title>Genome-scale phylogeny and comparative genomics of the fungal order Sordariales.</title>
        <authorList>
            <person name="Hensen N."/>
            <person name="Bonometti L."/>
            <person name="Westerberg I."/>
            <person name="Brannstrom I.O."/>
            <person name="Guillou S."/>
            <person name="Cros-Aarteil S."/>
            <person name="Calhoun S."/>
            <person name="Haridas S."/>
            <person name="Kuo A."/>
            <person name="Mondo S."/>
            <person name="Pangilinan J."/>
            <person name="Riley R."/>
            <person name="LaButti K."/>
            <person name="Andreopoulos B."/>
            <person name="Lipzen A."/>
            <person name="Chen C."/>
            <person name="Yan M."/>
            <person name="Daum C."/>
            <person name="Ng V."/>
            <person name="Clum A."/>
            <person name="Steindorff A."/>
            <person name="Ohm R.A."/>
            <person name="Martin F."/>
            <person name="Silar P."/>
            <person name="Natvig D.O."/>
            <person name="Lalanne C."/>
            <person name="Gautier V."/>
            <person name="Ament-Velasquez S.L."/>
            <person name="Kruys A."/>
            <person name="Hutchinson M.I."/>
            <person name="Powell A.J."/>
            <person name="Barry K."/>
            <person name="Miller A.N."/>
            <person name="Grigoriev I.V."/>
            <person name="Debuchy R."/>
            <person name="Gladieux P."/>
            <person name="Hiltunen Thoren M."/>
            <person name="Johannesson H."/>
        </authorList>
    </citation>
    <scope>NUCLEOTIDE SEQUENCE</scope>
    <source>
        <strain evidence="9">CBS 508.74</strain>
    </source>
</reference>
<dbReference type="PRINTS" id="PR00463">
    <property type="entry name" value="EP450I"/>
</dbReference>
<dbReference type="GO" id="GO:0020037">
    <property type="term" value="F:heme binding"/>
    <property type="evidence" value="ECO:0007669"/>
    <property type="project" value="InterPro"/>
</dbReference>
<keyword evidence="8" id="KW-0472">Membrane</keyword>
<dbReference type="SUPFAM" id="SSF48264">
    <property type="entry name" value="Cytochrome P450"/>
    <property type="match status" value="1"/>
</dbReference>
<dbReference type="PANTHER" id="PTHR46300">
    <property type="entry name" value="P450, PUTATIVE (EUROFUNG)-RELATED-RELATED"/>
    <property type="match status" value="1"/>
</dbReference>
<protein>
    <submittedName>
        <fullName evidence="9">Cytochrome P450</fullName>
    </submittedName>
</protein>
<evidence type="ECO:0000256" key="7">
    <source>
        <dbReference type="RuleBase" id="RU000461"/>
    </source>
</evidence>
<dbReference type="InterPro" id="IPR036396">
    <property type="entry name" value="Cyt_P450_sf"/>
</dbReference>
<dbReference type="InterPro" id="IPR001128">
    <property type="entry name" value="Cyt_P450"/>
</dbReference>
<organism evidence="9 10">
    <name type="scientific">Canariomyces notabilis</name>
    <dbReference type="NCBI Taxonomy" id="2074819"/>
    <lineage>
        <taxon>Eukaryota</taxon>
        <taxon>Fungi</taxon>
        <taxon>Dikarya</taxon>
        <taxon>Ascomycota</taxon>
        <taxon>Pezizomycotina</taxon>
        <taxon>Sordariomycetes</taxon>
        <taxon>Sordariomycetidae</taxon>
        <taxon>Sordariales</taxon>
        <taxon>Chaetomiaceae</taxon>
        <taxon>Canariomyces</taxon>
    </lineage>
</organism>
<comment type="caution">
    <text evidence="9">The sequence shown here is derived from an EMBL/GenBank/DDBJ whole genome shotgun (WGS) entry which is preliminary data.</text>
</comment>
<evidence type="ECO:0000256" key="1">
    <source>
        <dbReference type="ARBA" id="ARBA00010617"/>
    </source>
</evidence>
<dbReference type="PANTHER" id="PTHR46300:SF2">
    <property type="entry name" value="CYTOCHROME P450 MONOOXYGENASE ALNH-RELATED"/>
    <property type="match status" value="1"/>
</dbReference>
<gene>
    <name evidence="9" type="ORF">N656DRAFT_763537</name>
</gene>
<evidence type="ECO:0000256" key="3">
    <source>
        <dbReference type="ARBA" id="ARBA00023002"/>
    </source>
</evidence>
<keyword evidence="10" id="KW-1185">Reference proteome</keyword>
<dbReference type="Pfam" id="PF00067">
    <property type="entry name" value="p450"/>
    <property type="match status" value="1"/>
</dbReference>
<name>A0AAN6QBW1_9PEZI</name>
<evidence type="ECO:0000313" key="10">
    <source>
        <dbReference type="Proteomes" id="UP001302812"/>
    </source>
</evidence>
<evidence type="ECO:0000256" key="4">
    <source>
        <dbReference type="ARBA" id="ARBA00023004"/>
    </source>
</evidence>